<evidence type="ECO:0000313" key="2">
    <source>
        <dbReference type="EMBL" id="KAK4230339.1"/>
    </source>
</evidence>
<dbReference type="EMBL" id="MU865299">
    <property type="protein sequence ID" value="KAK4230339.1"/>
    <property type="molecule type" value="Genomic_DNA"/>
</dbReference>
<reference evidence="2" key="2">
    <citation type="submission" date="2023-05" db="EMBL/GenBank/DDBJ databases">
        <authorList>
            <consortium name="Lawrence Berkeley National Laboratory"/>
            <person name="Steindorff A."/>
            <person name="Hensen N."/>
            <person name="Bonometti L."/>
            <person name="Westerberg I."/>
            <person name="Brannstrom I.O."/>
            <person name="Guillou S."/>
            <person name="Cros-Aarteil S."/>
            <person name="Calhoun S."/>
            <person name="Haridas S."/>
            <person name="Kuo A."/>
            <person name="Mondo S."/>
            <person name="Pangilinan J."/>
            <person name="Riley R."/>
            <person name="Labutti K."/>
            <person name="Andreopoulos B."/>
            <person name="Lipzen A."/>
            <person name="Chen C."/>
            <person name="Yanf M."/>
            <person name="Daum C."/>
            <person name="Ng V."/>
            <person name="Clum A."/>
            <person name="Ohm R."/>
            <person name="Martin F."/>
            <person name="Silar P."/>
            <person name="Natvig D."/>
            <person name="Lalanne C."/>
            <person name="Gautier V."/>
            <person name="Ament-Velasquez S.L."/>
            <person name="Kruys A."/>
            <person name="Hutchinson M.I."/>
            <person name="Powell A.J."/>
            <person name="Barry K."/>
            <person name="Miller A.N."/>
            <person name="Grigoriev I.V."/>
            <person name="Debuchy R."/>
            <person name="Gladieux P."/>
            <person name="Thoren M.H."/>
            <person name="Johannesson H."/>
        </authorList>
    </citation>
    <scope>NUCLEOTIDE SEQUENCE</scope>
    <source>
        <strain evidence="2">CBS 990.96</strain>
    </source>
</reference>
<feature type="compositionally biased region" description="Polar residues" evidence="1">
    <location>
        <begin position="93"/>
        <end position="106"/>
    </location>
</feature>
<feature type="compositionally biased region" description="Basic residues" evidence="1">
    <location>
        <begin position="1"/>
        <end position="16"/>
    </location>
</feature>
<feature type="compositionally biased region" description="Polar residues" evidence="1">
    <location>
        <begin position="480"/>
        <end position="498"/>
    </location>
</feature>
<gene>
    <name evidence="2" type="ORF">QBC38DRAFT_39923</name>
</gene>
<protein>
    <submittedName>
        <fullName evidence="2">Uncharacterized protein</fullName>
    </submittedName>
</protein>
<feature type="compositionally biased region" description="Polar residues" evidence="1">
    <location>
        <begin position="358"/>
        <end position="371"/>
    </location>
</feature>
<feature type="compositionally biased region" description="Low complexity" evidence="1">
    <location>
        <begin position="744"/>
        <end position="755"/>
    </location>
</feature>
<feature type="compositionally biased region" description="Basic and acidic residues" evidence="1">
    <location>
        <begin position="711"/>
        <end position="736"/>
    </location>
</feature>
<feature type="compositionally biased region" description="Basic residues" evidence="1">
    <location>
        <begin position="132"/>
        <end position="142"/>
    </location>
</feature>
<name>A0AAN7BVF2_9PEZI</name>
<evidence type="ECO:0000256" key="1">
    <source>
        <dbReference type="SAM" id="MobiDB-lite"/>
    </source>
</evidence>
<feature type="compositionally biased region" description="Basic and acidic residues" evidence="1">
    <location>
        <begin position="436"/>
        <end position="454"/>
    </location>
</feature>
<feature type="region of interest" description="Disordered" evidence="1">
    <location>
        <begin position="358"/>
        <end position="389"/>
    </location>
</feature>
<feature type="region of interest" description="Disordered" evidence="1">
    <location>
        <begin position="236"/>
        <end position="270"/>
    </location>
</feature>
<feature type="region of interest" description="Disordered" evidence="1">
    <location>
        <begin position="476"/>
        <end position="646"/>
    </location>
</feature>
<keyword evidence="3" id="KW-1185">Reference proteome</keyword>
<reference evidence="2" key="1">
    <citation type="journal article" date="2023" name="Mol. Phylogenet. Evol.">
        <title>Genome-scale phylogeny and comparative genomics of the fungal order Sordariales.</title>
        <authorList>
            <person name="Hensen N."/>
            <person name="Bonometti L."/>
            <person name="Westerberg I."/>
            <person name="Brannstrom I.O."/>
            <person name="Guillou S."/>
            <person name="Cros-Aarteil S."/>
            <person name="Calhoun S."/>
            <person name="Haridas S."/>
            <person name="Kuo A."/>
            <person name="Mondo S."/>
            <person name="Pangilinan J."/>
            <person name="Riley R."/>
            <person name="LaButti K."/>
            <person name="Andreopoulos B."/>
            <person name="Lipzen A."/>
            <person name="Chen C."/>
            <person name="Yan M."/>
            <person name="Daum C."/>
            <person name="Ng V."/>
            <person name="Clum A."/>
            <person name="Steindorff A."/>
            <person name="Ohm R.A."/>
            <person name="Martin F."/>
            <person name="Silar P."/>
            <person name="Natvig D.O."/>
            <person name="Lalanne C."/>
            <person name="Gautier V."/>
            <person name="Ament-Velasquez S.L."/>
            <person name="Kruys A."/>
            <person name="Hutchinson M.I."/>
            <person name="Powell A.J."/>
            <person name="Barry K."/>
            <person name="Miller A.N."/>
            <person name="Grigoriev I.V."/>
            <person name="Debuchy R."/>
            <person name="Gladieux P."/>
            <person name="Hiltunen Thoren M."/>
            <person name="Johannesson H."/>
        </authorList>
    </citation>
    <scope>NUCLEOTIDE SEQUENCE</scope>
    <source>
        <strain evidence="2">CBS 990.96</strain>
    </source>
</reference>
<feature type="region of interest" description="Disordered" evidence="1">
    <location>
        <begin position="660"/>
        <end position="763"/>
    </location>
</feature>
<feature type="region of interest" description="Disordered" evidence="1">
    <location>
        <begin position="288"/>
        <end position="340"/>
    </location>
</feature>
<feature type="region of interest" description="Disordered" evidence="1">
    <location>
        <begin position="784"/>
        <end position="805"/>
    </location>
</feature>
<feature type="compositionally biased region" description="Low complexity" evidence="1">
    <location>
        <begin position="415"/>
        <end position="428"/>
    </location>
</feature>
<feature type="compositionally biased region" description="Basic and acidic residues" evidence="1">
    <location>
        <begin position="301"/>
        <end position="321"/>
    </location>
</feature>
<feature type="compositionally biased region" description="Low complexity" evidence="1">
    <location>
        <begin position="792"/>
        <end position="805"/>
    </location>
</feature>
<feature type="compositionally biased region" description="Low complexity" evidence="1">
    <location>
        <begin position="41"/>
        <end position="53"/>
    </location>
</feature>
<sequence length="805" mass="89819">MALWLFRRKSRRKRTRSNTLDSEESRGRPIEPALHQRSQTAPDAAMAMLAPALERQGTKKQRTEPNKLQRRVRPYSFSPDRQDSIWVRRTKSTRANAAPANNSGPLSSGDEEMMWRIPTLHNKRDGDDLSRKKSSKKRRKHDHQREAEIKAMSAFVPVRPAAEDWTAGRPMRRDTKKVKTGLGFSFKGSDWEKHNRSSDISLPVPESIDSALSSDSDFISFKVSALEALAPRPTLRCTTHSPSDGVLFRRPSQRERKSPSAPIPEETLKAHKRIANLADDLTASDLRELMERDKRRRERKRQREQEKIEQKLARRAEKQKAIDVAAQEQGRESPPNLERGVFGRESIGLAVEPASVVVTTSRPRNSDQAIEQQDHTEKPVESDPRPRPVDAFHRVDSIIQEIPLTTSEAKQQVGSILSSPRSRSSFLRGKARRSRSPRESITRTEQSESLRKGSETSSSRGPLSWASFFRWGVRNKHSSEGPSSFSNTSRDSMHTTPQVPTPPATLMPRRLSSGVPKRTMSRFREDLPDFPRSPPESRLQSPEVDPIPPIIETSPDVPSAQDDAEAAPPPIPGETPDTPVYDHNALEAMRDTPSTFSHPDEQGPSPEPQSMSLASIDSEASWFSGKAAKKRKTSGVVRRLTPESDNERIDEVDNYMSIAEDDYLSRLTPSKADRSSWNRKSNGEPRASSDWEEEAHWGTVQGQQPTVVHAHGADRMKSREGLLHSYREQGEEKTAEFEAGESTDGGSPVDVGPGVQRATSVNLGKGNARRVSAGSVRLLSISPRSSVDTKRASLASASASRSEIL</sequence>
<feature type="compositionally biased region" description="Basic and acidic residues" evidence="1">
    <location>
        <begin position="671"/>
        <end position="689"/>
    </location>
</feature>
<dbReference type="Proteomes" id="UP001301958">
    <property type="component" value="Unassembled WGS sequence"/>
</dbReference>
<feature type="compositionally biased region" description="Basic and acidic residues" evidence="1">
    <location>
        <begin position="372"/>
        <end position="389"/>
    </location>
</feature>
<dbReference type="AlphaFoldDB" id="A0AAN7BVF2"/>
<evidence type="ECO:0000313" key="3">
    <source>
        <dbReference type="Proteomes" id="UP001301958"/>
    </source>
</evidence>
<comment type="caution">
    <text evidence="2">The sequence shown here is derived from an EMBL/GenBank/DDBJ whole genome shotgun (WGS) entry which is preliminary data.</text>
</comment>
<proteinExistence type="predicted"/>
<feature type="compositionally biased region" description="Basic and acidic residues" evidence="1">
    <location>
        <begin position="122"/>
        <end position="131"/>
    </location>
</feature>
<feature type="region of interest" description="Disordered" evidence="1">
    <location>
        <begin position="1"/>
        <end position="146"/>
    </location>
</feature>
<feature type="region of interest" description="Disordered" evidence="1">
    <location>
        <begin position="406"/>
        <end position="461"/>
    </location>
</feature>
<accession>A0AAN7BVF2</accession>
<organism evidence="2 3">
    <name type="scientific">Podospora fimiseda</name>
    <dbReference type="NCBI Taxonomy" id="252190"/>
    <lineage>
        <taxon>Eukaryota</taxon>
        <taxon>Fungi</taxon>
        <taxon>Dikarya</taxon>
        <taxon>Ascomycota</taxon>
        <taxon>Pezizomycotina</taxon>
        <taxon>Sordariomycetes</taxon>
        <taxon>Sordariomycetidae</taxon>
        <taxon>Sordariales</taxon>
        <taxon>Podosporaceae</taxon>
        <taxon>Podospora</taxon>
    </lineage>
</organism>